<accession>A0A1Y5SBM0</accession>
<dbReference type="RefSeq" id="WP_085868273.1">
    <property type="nucleotide sequence ID" value="NZ_FWFQ01000010.1"/>
</dbReference>
<sequence>MRDGVIYVATGAGYRALAVQSARSLKAWNPDLPVDLFTDAPEAEGLGIFDAVHPVPRDHPRVKLWCFAQSRFERTLFLDSDTLVLAPLGGLFPIADRFDLAMCHDVRRRSALVQEGGGVVTPEAFPQLNSGVMLYRKSPEALAFFENWRARFEALGAVRDQVPLKDLLWESDLRFYVLPPEYNLRRVTMLDAWEPLDALPAIIHSHRLLQHLRGHSERITSVARLLEAERAALAQEWAAVGAEPDPEDPVARFRAVRPG</sequence>
<dbReference type="SUPFAM" id="SSF53448">
    <property type="entry name" value="Nucleotide-diphospho-sugar transferases"/>
    <property type="match status" value="1"/>
</dbReference>
<dbReference type="OrthoDB" id="181606at2"/>
<dbReference type="EMBL" id="FWFQ01000010">
    <property type="protein sequence ID" value="SLN35892.1"/>
    <property type="molecule type" value="Genomic_DNA"/>
</dbReference>
<dbReference type="InterPro" id="IPR029044">
    <property type="entry name" value="Nucleotide-diphossugar_trans"/>
</dbReference>
<evidence type="ECO:0000313" key="1">
    <source>
        <dbReference type="EMBL" id="SLN35892.1"/>
    </source>
</evidence>
<keyword evidence="2" id="KW-1185">Reference proteome</keyword>
<proteinExistence type="predicted"/>
<gene>
    <name evidence="1" type="ORF">PSA7680_01703</name>
</gene>
<reference evidence="1 2" key="1">
    <citation type="submission" date="2017-03" db="EMBL/GenBank/DDBJ databases">
        <authorList>
            <person name="Afonso C.L."/>
            <person name="Miller P.J."/>
            <person name="Scott M.A."/>
            <person name="Spackman E."/>
            <person name="Goraichik I."/>
            <person name="Dimitrov K.M."/>
            <person name="Suarez D.L."/>
            <person name="Swayne D.E."/>
        </authorList>
    </citation>
    <scope>NUCLEOTIDE SEQUENCE [LARGE SCALE GENOMIC DNA]</scope>
    <source>
        <strain evidence="1 2">CECT 7680</strain>
    </source>
</reference>
<evidence type="ECO:0000313" key="2">
    <source>
        <dbReference type="Proteomes" id="UP000193409"/>
    </source>
</evidence>
<organism evidence="1 2">
    <name type="scientific">Pseudoruegeria aquimaris</name>
    <dbReference type="NCBI Taxonomy" id="393663"/>
    <lineage>
        <taxon>Bacteria</taxon>
        <taxon>Pseudomonadati</taxon>
        <taxon>Pseudomonadota</taxon>
        <taxon>Alphaproteobacteria</taxon>
        <taxon>Rhodobacterales</taxon>
        <taxon>Roseobacteraceae</taxon>
        <taxon>Pseudoruegeria</taxon>
    </lineage>
</organism>
<protein>
    <recommendedName>
        <fullName evidence="3">Nucleotide-diphospho-sugar transferase</fullName>
    </recommendedName>
</protein>
<dbReference type="Gene3D" id="3.90.550.10">
    <property type="entry name" value="Spore Coat Polysaccharide Biosynthesis Protein SpsA, Chain A"/>
    <property type="match status" value="1"/>
</dbReference>
<dbReference type="Proteomes" id="UP000193409">
    <property type="component" value="Unassembled WGS sequence"/>
</dbReference>
<evidence type="ECO:0008006" key="3">
    <source>
        <dbReference type="Google" id="ProtNLM"/>
    </source>
</evidence>
<name>A0A1Y5SBM0_9RHOB</name>
<dbReference type="AlphaFoldDB" id="A0A1Y5SBM0"/>